<protein>
    <submittedName>
        <fullName evidence="3">Uncharacterized protein</fullName>
    </submittedName>
</protein>
<keyword evidence="2" id="KW-0812">Transmembrane</keyword>
<dbReference type="AlphaFoldDB" id="A0A1B6E7N1"/>
<dbReference type="EMBL" id="GEDC01003350">
    <property type="protein sequence ID" value="JAS33948.1"/>
    <property type="molecule type" value="Transcribed_RNA"/>
</dbReference>
<evidence type="ECO:0000256" key="1">
    <source>
        <dbReference type="SAM" id="MobiDB-lite"/>
    </source>
</evidence>
<feature type="transmembrane region" description="Helical" evidence="2">
    <location>
        <begin position="213"/>
        <end position="233"/>
    </location>
</feature>
<name>A0A1B6E7N1_9HEMI</name>
<organism evidence="3">
    <name type="scientific">Clastoptera arizonana</name>
    <name type="common">Arizona spittle bug</name>
    <dbReference type="NCBI Taxonomy" id="38151"/>
    <lineage>
        <taxon>Eukaryota</taxon>
        <taxon>Metazoa</taxon>
        <taxon>Ecdysozoa</taxon>
        <taxon>Arthropoda</taxon>
        <taxon>Hexapoda</taxon>
        <taxon>Insecta</taxon>
        <taxon>Pterygota</taxon>
        <taxon>Neoptera</taxon>
        <taxon>Paraneoptera</taxon>
        <taxon>Hemiptera</taxon>
        <taxon>Auchenorrhyncha</taxon>
        <taxon>Cercopoidea</taxon>
        <taxon>Clastopteridae</taxon>
        <taxon>Clastoptera</taxon>
    </lineage>
</organism>
<feature type="compositionally biased region" description="Polar residues" evidence="1">
    <location>
        <begin position="1"/>
        <end position="36"/>
    </location>
</feature>
<accession>A0A1B6E7N1</accession>
<keyword evidence="2" id="KW-0472">Membrane</keyword>
<gene>
    <name evidence="3" type="ORF">g.24970</name>
</gene>
<feature type="transmembrane region" description="Helical" evidence="2">
    <location>
        <begin position="185"/>
        <end position="204"/>
    </location>
</feature>
<proteinExistence type="predicted"/>
<keyword evidence="2" id="KW-1133">Transmembrane helix</keyword>
<evidence type="ECO:0000313" key="3">
    <source>
        <dbReference type="EMBL" id="JAS33948.1"/>
    </source>
</evidence>
<feature type="region of interest" description="Disordered" evidence="1">
    <location>
        <begin position="1"/>
        <end position="48"/>
    </location>
</feature>
<reference evidence="3" key="1">
    <citation type="submission" date="2015-12" db="EMBL/GenBank/DDBJ databases">
        <title>De novo transcriptome assembly of four potential Pierce s Disease insect vectors from Arizona vineyards.</title>
        <authorList>
            <person name="Tassone E.E."/>
        </authorList>
    </citation>
    <scope>NUCLEOTIDE SEQUENCE</scope>
</reference>
<sequence length="332" mass="36960">MNKNIGTSVHRTRNPWSGPQPEFTDSLSNSSGSSRTYHMVHPPSENYYQEPLDATPNYLLSQAYPDHYALPRDHQMQPPKPKFGQHARDRAAVYNQQDARTRQMQGYFMDKMQKDAGRRSSSPQYDVVEGPTLNRTMRHAYVGSSRATSDRPVTPVSVAATDGGVDACGGHCVAFENFCHYCLQVLFIAGILTGISLTIAGSVLKGQKRGGDLLVLVYIGCLTAMVCTVLLSVQCCVSRNVKRRKRARRARLTRAGETIALQDMAAPQPLRTQQQYEPLLRRLVEQQMSDENQRYTAEPGAASFMGKTYLKKVVKGVGTTCKVESSYEMEVL</sequence>
<evidence type="ECO:0000256" key="2">
    <source>
        <dbReference type="SAM" id="Phobius"/>
    </source>
</evidence>